<dbReference type="EMBL" id="JASNJD010000001">
    <property type="protein sequence ID" value="MDK3016552.1"/>
    <property type="molecule type" value="Genomic_DNA"/>
</dbReference>
<reference evidence="2 3" key="1">
    <citation type="submission" date="2023-05" db="EMBL/GenBank/DDBJ databases">
        <title>Pseudodonghicola sp. nov.</title>
        <authorList>
            <person name="Huang J."/>
        </authorList>
    </citation>
    <scope>NUCLEOTIDE SEQUENCE [LARGE SCALE GENOMIC DNA]</scope>
    <source>
        <strain evidence="2 3">IC7</strain>
    </source>
</reference>
<organism evidence="2 3">
    <name type="scientific">Pseudodonghicola flavimaris</name>
    <dbReference type="NCBI Taxonomy" id="3050036"/>
    <lineage>
        <taxon>Bacteria</taxon>
        <taxon>Pseudomonadati</taxon>
        <taxon>Pseudomonadota</taxon>
        <taxon>Alphaproteobacteria</taxon>
        <taxon>Rhodobacterales</taxon>
        <taxon>Paracoccaceae</taxon>
        <taxon>Pseudodonghicola</taxon>
    </lineage>
</organism>
<protein>
    <submittedName>
        <fullName evidence="2">Uncharacterized protein</fullName>
    </submittedName>
</protein>
<feature type="compositionally biased region" description="Basic residues" evidence="1">
    <location>
        <begin position="79"/>
        <end position="92"/>
    </location>
</feature>
<dbReference type="Proteomes" id="UP001243757">
    <property type="component" value="Unassembled WGS sequence"/>
</dbReference>
<name>A0ABT7EW25_9RHOB</name>
<evidence type="ECO:0000313" key="3">
    <source>
        <dbReference type="Proteomes" id="UP001243757"/>
    </source>
</evidence>
<sequence>MGEVPLSWREIRAWAEMTEVCLSPGDLEDLQRLSEEFVAACGEFREKAVPAPFGGIRQDPAKVSDMLKRALDAMVSSNGKRRPPAKKSRSPG</sequence>
<evidence type="ECO:0000256" key="1">
    <source>
        <dbReference type="SAM" id="MobiDB-lite"/>
    </source>
</evidence>
<evidence type="ECO:0000313" key="2">
    <source>
        <dbReference type="EMBL" id="MDK3016552.1"/>
    </source>
</evidence>
<proteinExistence type="predicted"/>
<gene>
    <name evidence="2" type="ORF">QO033_02625</name>
</gene>
<dbReference type="RefSeq" id="WP_284479362.1">
    <property type="nucleotide sequence ID" value="NZ_JASNJD010000001.1"/>
</dbReference>
<comment type="caution">
    <text evidence="2">The sequence shown here is derived from an EMBL/GenBank/DDBJ whole genome shotgun (WGS) entry which is preliminary data.</text>
</comment>
<keyword evidence="3" id="KW-1185">Reference proteome</keyword>
<accession>A0ABT7EW25</accession>
<feature type="region of interest" description="Disordered" evidence="1">
    <location>
        <begin position="73"/>
        <end position="92"/>
    </location>
</feature>